<evidence type="ECO:0000313" key="2">
    <source>
        <dbReference type="EMBL" id="JAH14994.1"/>
    </source>
</evidence>
<keyword evidence="1" id="KW-0812">Transmembrane</keyword>
<organism evidence="2">
    <name type="scientific">Anguilla anguilla</name>
    <name type="common">European freshwater eel</name>
    <name type="synonym">Muraena anguilla</name>
    <dbReference type="NCBI Taxonomy" id="7936"/>
    <lineage>
        <taxon>Eukaryota</taxon>
        <taxon>Metazoa</taxon>
        <taxon>Chordata</taxon>
        <taxon>Craniata</taxon>
        <taxon>Vertebrata</taxon>
        <taxon>Euteleostomi</taxon>
        <taxon>Actinopterygii</taxon>
        <taxon>Neopterygii</taxon>
        <taxon>Teleostei</taxon>
        <taxon>Anguilliformes</taxon>
        <taxon>Anguillidae</taxon>
        <taxon>Anguilla</taxon>
    </lineage>
</organism>
<feature type="transmembrane region" description="Helical" evidence="1">
    <location>
        <begin position="12"/>
        <end position="35"/>
    </location>
</feature>
<proteinExistence type="predicted"/>
<keyword evidence="1" id="KW-0472">Membrane</keyword>
<reference evidence="2" key="2">
    <citation type="journal article" date="2015" name="Fish Shellfish Immunol.">
        <title>Early steps in the European eel (Anguilla anguilla)-Vibrio vulnificus interaction in the gills: Role of the RtxA13 toxin.</title>
        <authorList>
            <person name="Callol A."/>
            <person name="Pajuelo D."/>
            <person name="Ebbesson L."/>
            <person name="Teles M."/>
            <person name="MacKenzie S."/>
            <person name="Amaro C."/>
        </authorList>
    </citation>
    <scope>NUCLEOTIDE SEQUENCE</scope>
</reference>
<protein>
    <submittedName>
        <fullName evidence="2">Uncharacterized protein</fullName>
    </submittedName>
</protein>
<dbReference type="EMBL" id="GBXM01093583">
    <property type="protein sequence ID" value="JAH14994.1"/>
    <property type="molecule type" value="Transcribed_RNA"/>
</dbReference>
<dbReference type="AlphaFoldDB" id="A0A0E9QDY3"/>
<keyword evidence="1" id="KW-1133">Transmembrane helix</keyword>
<reference evidence="2" key="1">
    <citation type="submission" date="2014-11" db="EMBL/GenBank/DDBJ databases">
        <authorList>
            <person name="Amaro Gonzalez C."/>
        </authorList>
    </citation>
    <scope>NUCLEOTIDE SEQUENCE</scope>
</reference>
<sequence>MSLLNVVLPSKLVFFFSGLFFLVVFSRVTFFYFLFLEGEITLCVSVFMLTIG</sequence>
<accession>A0A0E9QDY3</accession>
<name>A0A0E9QDY3_ANGAN</name>
<evidence type="ECO:0000256" key="1">
    <source>
        <dbReference type="SAM" id="Phobius"/>
    </source>
</evidence>